<proteinExistence type="inferred from homology"/>
<keyword evidence="7" id="KW-1185">Reference proteome</keyword>
<comment type="subcellular location">
    <subcellularLocation>
        <location evidence="1">Mitochondrion</location>
    </subcellularLocation>
</comment>
<accession>A0A5N5TNI4</accession>
<dbReference type="PANTHER" id="PTHR21013:SF10">
    <property type="entry name" value="ATP SYNTHASE MITOCHONDRIAL F1 COMPLEX ASSEMBLY FACTOR 2"/>
    <property type="match status" value="1"/>
</dbReference>
<dbReference type="Gene3D" id="3.30.2180.10">
    <property type="entry name" value="ATP12-like"/>
    <property type="match status" value="1"/>
</dbReference>
<dbReference type="OrthoDB" id="5673at2759"/>
<protein>
    <submittedName>
        <fullName evidence="6">ATP synthase mitochondrial F1 complex assembly factor 2</fullName>
    </submittedName>
</protein>
<organism evidence="6 7">
    <name type="scientific">Armadillidium nasatum</name>
    <dbReference type="NCBI Taxonomy" id="96803"/>
    <lineage>
        <taxon>Eukaryota</taxon>
        <taxon>Metazoa</taxon>
        <taxon>Ecdysozoa</taxon>
        <taxon>Arthropoda</taxon>
        <taxon>Crustacea</taxon>
        <taxon>Multicrustacea</taxon>
        <taxon>Malacostraca</taxon>
        <taxon>Eumalacostraca</taxon>
        <taxon>Peracarida</taxon>
        <taxon>Isopoda</taxon>
        <taxon>Oniscidea</taxon>
        <taxon>Crinocheta</taxon>
        <taxon>Armadillidiidae</taxon>
        <taxon>Armadillidium</taxon>
    </lineage>
</organism>
<name>A0A5N5TNI4_9CRUS</name>
<dbReference type="Proteomes" id="UP000326759">
    <property type="component" value="Unassembled WGS sequence"/>
</dbReference>
<evidence type="ECO:0000256" key="3">
    <source>
        <dbReference type="ARBA" id="ARBA00022946"/>
    </source>
</evidence>
<dbReference type="InterPro" id="IPR042272">
    <property type="entry name" value="ATP12_ATP_synth-F1-assembly_N"/>
</dbReference>
<keyword evidence="4" id="KW-0496">Mitochondrion</keyword>
<evidence type="ECO:0000256" key="5">
    <source>
        <dbReference type="ARBA" id="ARBA00023186"/>
    </source>
</evidence>
<dbReference type="GO" id="GO:0005739">
    <property type="term" value="C:mitochondrion"/>
    <property type="evidence" value="ECO:0007669"/>
    <property type="project" value="UniProtKB-SubCell"/>
</dbReference>
<comment type="similarity">
    <text evidence="2">Belongs to the ATP12 family.</text>
</comment>
<evidence type="ECO:0000313" key="7">
    <source>
        <dbReference type="Proteomes" id="UP000326759"/>
    </source>
</evidence>
<sequence length="247" mass="28564">MRSMEKFLHFRNLLRPPLLPQILPKRNYPEARKRSYKNVTVAGTQDTFEINLDHRKLKTPSGNILQIPNYPLALAVASEWQSVDKKIIPSWMHLTGLSFTIIDNPQHVSKPDIVSNILEYLPTDTLLFKENSKEDFVKIQSEEWDPIVDWFNKKFDVDVQSSDGICVQNISEETNEKLTRYFSSYNIWAISGILYGVEAIKSVILTAACLERKISTLKAAHLSLLETEWQAEHWGHVEWAHDEDNKN</sequence>
<keyword evidence="5" id="KW-0143">Chaperone</keyword>
<dbReference type="Gene3D" id="1.10.3580.10">
    <property type="entry name" value="ATP12 ATPase"/>
    <property type="match status" value="1"/>
</dbReference>
<reference evidence="6 7" key="1">
    <citation type="journal article" date="2019" name="PLoS Biol.">
        <title>Sex chromosomes control vertical transmission of feminizing Wolbachia symbionts in an isopod.</title>
        <authorList>
            <person name="Becking T."/>
            <person name="Chebbi M.A."/>
            <person name="Giraud I."/>
            <person name="Moumen B."/>
            <person name="Laverre T."/>
            <person name="Caubet Y."/>
            <person name="Peccoud J."/>
            <person name="Gilbert C."/>
            <person name="Cordaux R."/>
        </authorList>
    </citation>
    <scope>NUCLEOTIDE SEQUENCE [LARGE SCALE GENOMIC DNA]</scope>
    <source>
        <strain evidence="6">ANa2</strain>
        <tissue evidence="6">Whole body excluding digestive tract and cuticle</tissue>
    </source>
</reference>
<dbReference type="AlphaFoldDB" id="A0A5N5TNI4"/>
<dbReference type="PANTHER" id="PTHR21013">
    <property type="entry name" value="ATP SYNTHASE MITOCHONDRIAL F1 COMPLEX ASSEMBLY FACTOR 2/ATP12 PROTEIN, MITOCHONDRIAL PRECURSOR"/>
    <property type="match status" value="1"/>
</dbReference>
<dbReference type="GO" id="GO:0033615">
    <property type="term" value="P:mitochondrial proton-transporting ATP synthase complex assembly"/>
    <property type="evidence" value="ECO:0007669"/>
    <property type="project" value="TreeGrafter"/>
</dbReference>
<evidence type="ECO:0000256" key="1">
    <source>
        <dbReference type="ARBA" id="ARBA00004173"/>
    </source>
</evidence>
<comment type="caution">
    <text evidence="6">The sequence shown here is derived from an EMBL/GenBank/DDBJ whole genome shotgun (WGS) entry which is preliminary data.</text>
</comment>
<dbReference type="InterPro" id="IPR023335">
    <property type="entry name" value="ATP12_ortho_dom_sf"/>
</dbReference>
<evidence type="ECO:0000313" key="6">
    <source>
        <dbReference type="EMBL" id="KAB7507661.1"/>
    </source>
</evidence>
<dbReference type="InterPro" id="IPR011419">
    <property type="entry name" value="ATP12_ATP_synth-F1-assembly"/>
</dbReference>
<gene>
    <name evidence="6" type="primary">Atpaf2</name>
    <name evidence="6" type="ORF">Anas_01757</name>
</gene>
<dbReference type="EMBL" id="SEYY01000269">
    <property type="protein sequence ID" value="KAB7507661.1"/>
    <property type="molecule type" value="Genomic_DNA"/>
</dbReference>
<evidence type="ECO:0000256" key="4">
    <source>
        <dbReference type="ARBA" id="ARBA00023128"/>
    </source>
</evidence>
<evidence type="ECO:0000256" key="2">
    <source>
        <dbReference type="ARBA" id="ARBA00008231"/>
    </source>
</evidence>
<dbReference type="Pfam" id="PF07542">
    <property type="entry name" value="ATP12"/>
    <property type="match status" value="1"/>
</dbReference>
<keyword evidence="3" id="KW-0809">Transit peptide</keyword>
<dbReference type="SUPFAM" id="SSF160909">
    <property type="entry name" value="ATP12-like"/>
    <property type="match status" value="1"/>
</dbReference>